<dbReference type="Proteomes" id="UP000280008">
    <property type="component" value="Unassembled WGS sequence"/>
</dbReference>
<dbReference type="InterPro" id="IPR029058">
    <property type="entry name" value="AB_hydrolase_fold"/>
</dbReference>
<keyword evidence="2" id="KW-1185">Reference proteome</keyword>
<dbReference type="AlphaFoldDB" id="A0A495IFT6"/>
<dbReference type="PANTHER" id="PTHR43433">
    <property type="entry name" value="HYDROLASE, ALPHA/BETA FOLD FAMILY PROTEIN"/>
    <property type="match status" value="1"/>
</dbReference>
<dbReference type="InterPro" id="IPR050471">
    <property type="entry name" value="AB_hydrolase"/>
</dbReference>
<name>A0A495IFT6_9MICO</name>
<dbReference type="OrthoDB" id="3519228at2"/>
<dbReference type="SUPFAM" id="SSF53474">
    <property type="entry name" value="alpha/beta-Hydrolases"/>
    <property type="match status" value="1"/>
</dbReference>
<evidence type="ECO:0000313" key="2">
    <source>
        <dbReference type="Proteomes" id="UP000280008"/>
    </source>
</evidence>
<comment type="caution">
    <text evidence="1">The sequence shown here is derived from an EMBL/GenBank/DDBJ whole genome shotgun (WGS) entry which is preliminary data.</text>
</comment>
<dbReference type="EMBL" id="RBKS01000001">
    <property type="protein sequence ID" value="RKR74867.1"/>
    <property type="molecule type" value="Genomic_DNA"/>
</dbReference>
<evidence type="ECO:0000313" key="1">
    <source>
        <dbReference type="EMBL" id="RKR74867.1"/>
    </source>
</evidence>
<proteinExistence type="predicted"/>
<reference evidence="1 2" key="1">
    <citation type="submission" date="2018-10" db="EMBL/GenBank/DDBJ databases">
        <title>Sequencing the genomes of 1000 actinobacteria strains.</title>
        <authorList>
            <person name="Klenk H.-P."/>
        </authorList>
    </citation>
    <scope>NUCLEOTIDE SEQUENCE [LARGE SCALE GENOMIC DNA]</scope>
    <source>
        <strain evidence="1 2">DSM 17894</strain>
    </source>
</reference>
<organism evidence="1 2">
    <name type="scientific">Frondihabitans australicus</name>
    <dbReference type="NCBI Taxonomy" id="386892"/>
    <lineage>
        <taxon>Bacteria</taxon>
        <taxon>Bacillati</taxon>
        <taxon>Actinomycetota</taxon>
        <taxon>Actinomycetes</taxon>
        <taxon>Micrococcales</taxon>
        <taxon>Microbacteriaceae</taxon>
        <taxon>Frondihabitans</taxon>
    </lineage>
</organism>
<sequence>MTAGEAPSVDGRADDVAEYVRTAETVADEVSKADFGRIGVIRWGAGAEFAAALAARPPELVDRLALVAPRAPHHVGRDERHSGLAESLRARAGHSVDEVAADIADSGWDDPASLGVADNDPAYDTIAGLRLRLERSVAEAATQGALGVAGDLIAFRDSSWHAGVGDITADTLIVTGAADASVDEKQAHWYGSRIAGAETVTLDGAGHLVIASEWERILRHVAPKHGGLPPEVRD</sequence>
<gene>
    <name evidence="1" type="ORF">C8E83_2000</name>
</gene>
<dbReference type="RefSeq" id="WP_121369729.1">
    <property type="nucleotide sequence ID" value="NZ_RBKS01000001.1"/>
</dbReference>
<protein>
    <submittedName>
        <fullName evidence="1">Pimeloyl-ACP methyl ester carboxylesterase</fullName>
    </submittedName>
</protein>
<accession>A0A495IFT6</accession>
<dbReference type="Gene3D" id="3.40.50.1820">
    <property type="entry name" value="alpha/beta hydrolase"/>
    <property type="match status" value="1"/>
</dbReference>
<dbReference type="PANTHER" id="PTHR43433:SF10">
    <property type="entry name" value="AB HYDROLASE-1 DOMAIN-CONTAINING PROTEIN"/>
    <property type="match status" value="1"/>
</dbReference>